<evidence type="ECO:0000313" key="3">
    <source>
        <dbReference type="Proteomes" id="UP000004080"/>
    </source>
</evidence>
<accession>I8AJA9</accession>
<keyword evidence="3" id="KW-1185">Reference proteome</keyword>
<dbReference type="OrthoDB" id="2943866at2"/>
<dbReference type="eggNOG" id="ENOG5033F99">
    <property type="taxonomic scope" value="Bacteria"/>
</dbReference>
<dbReference type="AlphaFoldDB" id="I8AJA9"/>
<evidence type="ECO:0000256" key="1">
    <source>
        <dbReference type="SAM" id="MobiDB-lite"/>
    </source>
</evidence>
<dbReference type="EMBL" id="AKKV01000025">
    <property type="protein sequence ID" value="EIT85584.1"/>
    <property type="molecule type" value="Genomic_DNA"/>
</dbReference>
<proteinExistence type="predicted"/>
<comment type="caution">
    <text evidence="2">The sequence shown here is derived from an EMBL/GenBank/DDBJ whole genome shotgun (WGS) entry which is preliminary data.</text>
</comment>
<dbReference type="Proteomes" id="UP000004080">
    <property type="component" value="Unassembled WGS sequence"/>
</dbReference>
<dbReference type="PATRIC" id="fig|1196324.3.peg.2066"/>
<dbReference type="RefSeq" id="WP_007202109.1">
    <property type="nucleotide sequence ID" value="NZ_AKKV01000025.1"/>
</dbReference>
<organism evidence="2 3">
    <name type="scientific">Fictibacillus macauensis ZFHKF-1</name>
    <dbReference type="NCBI Taxonomy" id="1196324"/>
    <lineage>
        <taxon>Bacteria</taxon>
        <taxon>Bacillati</taxon>
        <taxon>Bacillota</taxon>
        <taxon>Bacilli</taxon>
        <taxon>Bacillales</taxon>
        <taxon>Fictibacillaceae</taxon>
        <taxon>Fictibacillus</taxon>
    </lineage>
</organism>
<dbReference type="STRING" id="1196324.A374_10123"/>
<name>I8AJA9_9BACL</name>
<reference evidence="2 3" key="1">
    <citation type="journal article" date="2012" name="J. Bacteriol.">
        <title>Genome of Bacillus macauensis ZFHKF-1, a Long-Chain-Forming Bacterium.</title>
        <authorList>
            <person name="Cai L."/>
            <person name="Zhang T."/>
        </authorList>
    </citation>
    <scope>NUCLEOTIDE SEQUENCE [LARGE SCALE GENOMIC DNA]</scope>
    <source>
        <strain evidence="2 3">ZFHKF-1</strain>
    </source>
</reference>
<evidence type="ECO:0000313" key="2">
    <source>
        <dbReference type="EMBL" id="EIT85584.1"/>
    </source>
</evidence>
<sequence>MPVSVVFNQININNQEGNAAVSAGQNNMPDWTAIVKINHGNGSQVGISFTSGNINTVFDNDVTDTPVAQPEFGNPQPTSQI</sequence>
<gene>
    <name evidence="2" type="ORF">A374_10123</name>
</gene>
<protein>
    <recommendedName>
        <fullName evidence="4">Spore germination protein gerPA/gerPF</fullName>
    </recommendedName>
</protein>
<feature type="region of interest" description="Disordered" evidence="1">
    <location>
        <begin position="60"/>
        <end position="81"/>
    </location>
</feature>
<evidence type="ECO:0008006" key="4">
    <source>
        <dbReference type="Google" id="ProtNLM"/>
    </source>
</evidence>